<sequence length="280" mass="30254">MLLMILLCCIKFTLLNGFHFDEFSGTALSVGIPITLSWHFDTGDPDEVFFQRRHIIQQSFFQGDAIPTEITHPNGTLNVTFPSNGTFIVDAIASGTGSLNLLNSSGIFNFSGASEDSVSSDTTSSSSFSTSSSGEISQKPTTSAIPPSASSAHANRDRKTSIIIGAVIGSVALVLFLLGSATLILRRNYIRLKHSLLPNPKITFDRQSISLLSSLYPLTEKANGDVISPGILPSLTNDVDIQRLSSEEDLEELGEEVMERRHSRFGASTSIACLILRSLR</sequence>
<comment type="caution">
    <text evidence="4">The sequence shown here is derived from an EMBL/GenBank/DDBJ whole genome shotgun (WGS) entry which is preliminary data.</text>
</comment>
<feature type="region of interest" description="Disordered" evidence="1">
    <location>
        <begin position="115"/>
        <end position="153"/>
    </location>
</feature>
<name>A0AA39TV48_9AGAR</name>
<keyword evidence="2" id="KW-0472">Membrane</keyword>
<dbReference type="EMBL" id="JAUEPR010000056">
    <property type="protein sequence ID" value="KAK0470967.1"/>
    <property type="molecule type" value="Genomic_DNA"/>
</dbReference>
<feature type="signal peptide" evidence="3">
    <location>
        <begin position="1"/>
        <end position="17"/>
    </location>
</feature>
<feature type="transmembrane region" description="Helical" evidence="2">
    <location>
        <begin position="162"/>
        <end position="185"/>
    </location>
</feature>
<evidence type="ECO:0000256" key="1">
    <source>
        <dbReference type="SAM" id="MobiDB-lite"/>
    </source>
</evidence>
<keyword evidence="2" id="KW-0812">Transmembrane</keyword>
<dbReference type="AlphaFoldDB" id="A0AA39TV48"/>
<dbReference type="Proteomes" id="UP001175227">
    <property type="component" value="Unassembled WGS sequence"/>
</dbReference>
<protein>
    <recommendedName>
        <fullName evidence="6">Mid2 domain-containing protein</fullName>
    </recommendedName>
</protein>
<organism evidence="4 5">
    <name type="scientific">Armillaria novae-zelandiae</name>
    <dbReference type="NCBI Taxonomy" id="153914"/>
    <lineage>
        <taxon>Eukaryota</taxon>
        <taxon>Fungi</taxon>
        <taxon>Dikarya</taxon>
        <taxon>Basidiomycota</taxon>
        <taxon>Agaricomycotina</taxon>
        <taxon>Agaricomycetes</taxon>
        <taxon>Agaricomycetidae</taxon>
        <taxon>Agaricales</taxon>
        <taxon>Marasmiineae</taxon>
        <taxon>Physalacriaceae</taxon>
        <taxon>Armillaria</taxon>
    </lineage>
</organism>
<evidence type="ECO:0008006" key="6">
    <source>
        <dbReference type="Google" id="ProtNLM"/>
    </source>
</evidence>
<evidence type="ECO:0000313" key="4">
    <source>
        <dbReference type="EMBL" id="KAK0470967.1"/>
    </source>
</evidence>
<feature type="compositionally biased region" description="Low complexity" evidence="1">
    <location>
        <begin position="140"/>
        <end position="153"/>
    </location>
</feature>
<keyword evidence="5" id="KW-1185">Reference proteome</keyword>
<proteinExistence type="predicted"/>
<accession>A0AA39TV48</accession>
<evidence type="ECO:0000256" key="2">
    <source>
        <dbReference type="SAM" id="Phobius"/>
    </source>
</evidence>
<keyword evidence="2" id="KW-1133">Transmembrane helix</keyword>
<evidence type="ECO:0000256" key="3">
    <source>
        <dbReference type="SAM" id="SignalP"/>
    </source>
</evidence>
<keyword evidence="3" id="KW-0732">Signal</keyword>
<feature type="compositionally biased region" description="Low complexity" evidence="1">
    <location>
        <begin position="115"/>
        <end position="133"/>
    </location>
</feature>
<evidence type="ECO:0000313" key="5">
    <source>
        <dbReference type="Proteomes" id="UP001175227"/>
    </source>
</evidence>
<gene>
    <name evidence="4" type="ORF">IW261DRAFT_913684</name>
</gene>
<feature type="chain" id="PRO_5041212693" description="Mid2 domain-containing protein" evidence="3">
    <location>
        <begin position="18"/>
        <end position="280"/>
    </location>
</feature>
<reference evidence="4" key="1">
    <citation type="submission" date="2023-06" db="EMBL/GenBank/DDBJ databases">
        <authorList>
            <consortium name="Lawrence Berkeley National Laboratory"/>
            <person name="Ahrendt S."/>
            <person name="Sahu N."/>
            <person name="Indic B."/>
            <person name="Wong-Bajracharya J."/>
            <person name="Merenyi Z."/>
            <person name="Ke H.-M."/>
            <person name="Monk M."/>
            <person name="Kocsube S."/>
            <person name="Drula E."/>
            <person name="Lipzen A."/>
            <person name="Balint B."/>
            <person name="Henrissat B."/>
            <person name="Andreopoulos B."/>
            <person name="Martin F.M."/>
            <person name="Harder C.B."/>
            <person name="Rigling D."/>
            <person name="Ford K.L."/>
            <person name="Foster G.D."/>
            <person name="Pangilinan J."/>
            <person name="Papanicolaou A."/>
            <person name="Barry K."/>
            <person name="LaButti K."/>
            <person name="Viragh M."/>
            <person name="Koriabine M."/>
            <person name="Yan M."/>
            <person name="Riley R."/>
            <person name="Champramary S."/>
            <person name="Plett K.L."/>
            <person name="Tsai I.J."/>
            <person name="Slot J."/>
            <person name="Sipos G."/>
            <person name="Plett J."/>
            <person name="Nagy L.G."/>
            <person name="Grigoriev I.V."/>
        </authorList>
    </citation>
    <scope>NUCLEOTIDE SEQUENCE</scope>
    <source>
        <strain evidence="4">ICMP 16352</strain>
    </source>
</reference>